<dbReference type="OrthoDB" id="3257429at2759"/>
<feature type="signal peptide" evidence="2">
    <location>
        <begin position="1"/>
        <end position="19"/>
    </location>
</feature>
<keyword evidence="4" id="KW-1185">Reference proteome</keyword>
<feature type="chain" id="PRO_5004023583" evidence="2">
    <location>
        <begin position="20"/>
        <end position="196"/>
    </location>
</feature>
<sequence length="196" mass="19739">MRLSVLISALALGVLSVLGQTITTTDDLGETVVEVITTDPVLLIPTTEILETITGPSTTALSTPALSTPAVSTPAAAAVPTTPAAQQVQQGPVGAPPPTPAVQEPTVYTYTTTDGNGDTVALTAIFTPTSPAALTHSTTAGTILQYSQWLSLIGTNTVPATTNAAAPAPLSLEHRWFGMAAGTLVGVLGGAWLVLA</sequence>
<dbReference type="AlphaFoldDB" id="M2R533"/>
<protein>
    <submittedName>
        <fullName evidence="3">Uncharacterized protein</fullName>
    </submittedName>
</protein>
<keyword evidence="1" id="KW-0472">Membrane</keyword>
<evidence type="ECO:0000313" key="3">
    <source>
        <dbReference type="EMBL" id="EMD33302.1"/>
    </source>
</evidence>
<evidence type="ECO:0000256" key="2">
    <source>
        <dbReference type="SAM" id="SignalP"/>
    </source>
</evidence>
<keyword evidence="1" id="KW-0812">Transmembrane</keyword>
<proteinExistence type="predicted"/>
<gene>
    <name evidence="3" type="ORF">CERSUDRAFT_117925</name>
</gene>
<name>M2R533_CERS8</name>
<dbReference type="HOGENOM" id="CLU_116397_0_0_1"/>
<feature type="transmembrane region" description="Helical" evidence="1">
    <location>
        <begin position="176"/>
        <end position="195"/>
    </location>
</feature>
<dbReference type="EMBL" id="KB445806">
    <property type="protein sequence ID" value="EMD33302.1"/>
    <property type="molecule type" value="Genomic_DNA"/>
</dbReference>
<organism evidence="3 4">
    <name type="scientific">Ceriporiopsis subvermispora (strain B)</name>
    <name type="common">White-rot fungus</name>
    <name type="synonym">Gelatoporia subvermispora</name>
    <dbReference type="NCBI Taxonomy" id="914234"/>
    <lineage>
        <taxon>Eukaryota</taxon>
        <taxon>Fungi</taxon>
        <taxon>Dikarya</taxon>
        <taxon>Basidiomycota</taxon>
        <taxon>Agaricomycotina</taxon>
        <taxon>Agaricomycetes</taxon>
        <taxon>Polyporales</taxon>
        <taxon>Gelatoporiaceae</taxon>
        <taxon>Gelatoporia</taxon>
    </lineage>
</organism>
<dbReference type="Proteomes" id="UP000016930">
    <property type="component" value="Unassembled WGS sequence"/>
</dbReference>
<reference evidence="3 4" key="1">
    <citation type="journal article" date="2012" name="Proc. Natl. Acad. Sci. U.S.A.">
        <title>Comparative genomics of Ceriporiopsis subvermispora and Phanerochaete chrysosporium provide insight into selective ligninolysis.</title>
        <authorList>
            <person name="Fernandez-Fueyo E."/>
            <person name="Ruiz-Duenas F.J."/>
            <person name="Ferreira P."/>
            <person name="Floudas D."/>
            <person name="Hibbett D.S."/>
            <person name="Canessa P."/>
            <person name="Larrondo L.F."/>
            <person name="James T.Y."/>
            <person name="Seelenfreund D."/>
            <person name="Lobos S."/>
            <person name="Polanco R."/>
            <person name="Tello M."/>
            <person name="Honda Y."/>
            <person name="Watanabe T."/>
            <person name="Watanabe T."/>
            <person name="Ryu J.S."/>
            <person name="Kubicek C.P."/>
            <person name="Schmoll M."/>
            <person name="Gaskell J."/>
            <person name="Hammel K.E."/>
            <person name="St John F.J."/>
            <person name="Vanden Wymelenberg A."/>
            <person name="Sabat G."/>
            <person name="Splinter BonDurant S."/>
            <person name="Syed K."/>
            <person name="Yadav J.S."/>
            <person name="Doddapaneni H."/>
            <person name="Subramanian V."/>
            <person name="Lavin J.L."/>
            <person name="Oguiza J.A."/>
            <person name="Perez G."/>
            <person name="Pisabarro A.G."/>
            <person name="Ramirez L."/>
            <person name="Santoyo F."/>
            <person name="Master E."/>
            <person name="Coutinho P.M."/>
            <person name="Henrissat B."/>
            <person name="Lombard V."/>
            <person name="Magnuson J.K."/>
            <person name="Kuees U."/>
            <person name="Hori C."/>
            <person name="Igarashi K."/>
            <person name="Samejima M."/>
            <person name="Held B.W."/>
            <person name="Barry K.W."/>
            <person name="LaButti K.M."/>
            <person name="Lapidus A."/>
            <person name="Lindquist E.A."/>
            <person name="Lucas S.M."/>
            <person name="Riley R."/>
            <person name="Salamov A.A."/>
            <person name="Hoffmeister D."/>
            <person name="Schwenk D."/>
            <person name="Hadar Y."/>
            <person name="Yarden O."/>
            <person name="de Vries R.P."/>
            <person name="Wiebenga A."/>
            <person name="Stenlid J."/>
            <person name="Eastwood D."/>
            <person name="Grigoriev I.V."/>
            <person name="Berka R.M."/>
            <person name="Blanchette R.A."/>
            <person name="Kersten P."/>
            <person name="Martinez A.T."/>
            <person name="Vicuna R."/>
            <person name="Cullen D."/>
        </authorList>
    </citation>
    <scope>NUCLEOTIDE SEQUENCE [LARGE SCALE GENOMIC DNA]</scope>
    <source>
        <strain evidence="3 4">B</strain>
    </source>
</reference>
<accession>M2R533</accession>
<evidence type="ECO:0000313" key="4">
    <source>
        <dbReference type="Proteomes" id="UP000016930"/>
    </source>
</evidence>
<evidence type="ECO:0000256" key="1">
    <source>
        <dbReference type="SAM" id="Phobius"/>
    </source>
</evidence>
<keyword evidence="2" id="KW-0732">Signal</keyword>
<keyword evidence="1" id="KW-1133">Transmembrane helix</keyword>